<evidence type="ECO:0000256" key="1">
    <source>
        <dbReference type="SAM" id="Phobius"/>
    </source>
</evidence>
<dbReference type="AlphaFoldDB" id="A0A315XYH5"/>
<keyword evidence="1" id="KW-1133">Transmembrane helix</keyword>
<proteinExistence type="predicted"/>
<name>A0A315XYH5_RUMFL</name>
<protein>
    <submittedName>
        <fullName evidence="2">Uncharacterized protein</fullName>
    </submittedName>
</protein>
<dbReference type="EMBL" id="QGDI01000006">
    <property type="protein sequence ID" value="PWJ12669.1"/>
    <property type="molecule type" value="Genomic_DNA"/>
</dbReference>
<keyword evidence="1" id="KW-0812">Transmembrane</keyword>
<accession>A0A315XYH5</accession>
<gene>
    <name evidence="2" type="ORF">IE37_01752</name>
</gene>
<feature type="transmembrane region" description="Helical" evidence="1">
    <location>
        <begin position="45"/>
        <end position="65"/>
    </location>
</feature>
<evidence type="ECO:0000313" key="2">
    <source>
        <dbReference type="EMBL" id="PWJ12669.1"/>
    </source>
</evidence>
<dbReference type="Proteomes" id="UP000245720">
    <property type="component" value="Unassembled WGS sequence"/>
</dbReference>
<sequence>MKKKAAISIYVIGVLIALGLLALLVYSSVSGISSGSTANFTLSDIATLGLAVWALPMWGAALFLIKALRIRGTLHEKQNKMLISFPAIVCTGFFIFYMIVLVMMLFR</sequence>
<dbReference type="RefSeq" id="WP_109726519.1">
    <property type="nucleotide sequence ID" value="NZ_QGDI01000006.1"/>
</dbReference>
<reference evidence="2 3" key="1">
    <citation type="submission" date="2018-05" db="EMBL/GenBank/DDBJ databases">
        <title>The Hungate 1000. A catalogue of reference genomes from the rumen microbiome.</title>
        <authorList>
            <person name="Kelly W."/>
        </authorList>
    </citation>
    <scope>NUCLEOTIDE SEQUENCE [LARGE SCALE GENOMIC DNA]</scope>
    <source>
        <strain evidence="2 3">SAb67</strain>
    </source>
</reference>
<evidence type="ECO:0000313" key="3">
    <source>
        <dbReference type="Proteomes" id="UP000245720"/>
    </source>
</evidence>
<keyword evidence="1" id="KW-0472">Membrane</keyword>
<dbReference type="OrthoDB" id="1822119at2"/>
<feature type="transmembrane region" description="Helical" evidence="1">
    <location>
        <begin position="85"/>
        <end position="106"/>
    </location>
</feature>
<feature type="transmembrane region" description="Helical" evidence="1">
    <location>
        <begin position="7"/>
        <end position="25"/>
    </location>
</feature>
<organism evidence="2 3">
    <name type="scientific">Ruminococcus flavefaciens</name>
    <dbReference type="NCBI Taxonomy" id="1265"/>
    <lineage>
        <taxon>Bacteria</taxon>
        <taxon>Bacillati</taxon>
        <taxon>Bacillota</taxon>
        <taxon>Clostridia</taxon>
        <taxon>Eubacteriales</taxon>
        <taxon>Oscillospiraceae</taxon>
        <taxon>Ruminococcus</taxon>
    </lineage>
</organism>
<comment type="caution">
    <text evidence="2">The sequence shown here is derived from an EMBL/GenBank/DDBJ whole genome shotgun (WGS) entry which is preliminary data.</text>
</comment>